<dbReference type="AlphaFoldDB" id="A0AAJ0GM45"/>
<evidence type="ECO:0000256" key="1">
    <source>
        <dbReference type="ARBA" id="ARBA00022679"/>
    </source>
</evidence>
<sequence>MPTPSDPSPEGSEPLRVVTAPRDGSHATVVRDAGGDIIYPSYVPPETQSPTSPTTLKGSATGPPQQGDNTPAVVMRQAGTNISTMDRKGKAESDSSSSESSSDEDESTKQARSKRARTKKAKRKKNAADDDDEERYRRFRFGNEHYRTKGRVKSDGRLSLNVLDTSTTGYLAKAVGQAARKMVPGTLAKPPTSEQQQQQQQQHQHSDQQPQPQPTQPTAPPSSEKARPPRLNIVIMVIGSRGDAQPFLKIASLLHTEYGHRVRIATHPAFRDFVAKDCPGVEFFSVGGDPAELMSFMVKNPGMIPTVESIKQGDIQKRRGAMKTMFQGFWRACINASDGEGDARNVGLLKERDPFVADVIIANPPSFAHVHCAEALGIPVHLMFTFPYTPTEAFPHPLALIKRSNVEEGYTNWISYPLVEMMVWQGLGDLVNEFRIKTLGLDPVSTLWAPGATYRLHVPFTYLWSPGLVPKPPDWGDEVDVAGFVFLDLGSSFDPPEELSKFLEEGDEPPIYIGFGSIVVDDADRFTNMIFEAVKMAGVRALVSKGWGGVRACVIHGGAGTTAIALKCGKPTMIVPFFGDQHFWGSMVGNAGAGPDPVPYKNLTAEKLAEGIKYCITGKAREAAERIARDIEKEGDGAMNACKAFHRNLVLQGKGSMRCSLLPDQVSVWQMKKTGLRLSALAAELLVERGLVSWKKLRLTRHTEWNDFEGPGEPLTGVAGSLMSSVGGIFGGIGGVPYRIGKFAKKRREKKKAKEDGAGGDSGGNIPQNPGASEPNGDSQQNGDVPQIETTTTHAIDHGTLSRTATDPSKEVARQVGRGAAKTATALARTPVDLFVALVQGFHNAPRLYGDPTVRRPTRVTGIRSGLRAARREFVYGIYDAWTGVVRLPVRGMREDGLRGLISGVGMGVTGLVLKDIAAVLGLIGYPLKGVVKQLERRRAPLKYIRRARVVQGTREVETLTQEEKMEKVQEVIAGWQLMRRLWLEMKRAERRKAKGFGGRLGGSARGLRMSREWNTVFENVEVAQRALHALENGEGLDHILEQSSGVVGDSSPVALKDDTTTSGKVSPGTTDDSPASGSAHDSVAHDIEAQDHAAAAPEDEDENPFSTATPAIVENKLENKDEMAELNLRVAA</sequence>
<dbReference type="InterPro" id="IPR004276">
    <property type="entry name" value="GlycoTrans_28_N"/>
</dbReference>
<evidence type="ECO:0000256" key="2">
    <source>
        <dbReference type="SAM" id="MobiDB-lite"/>
    </source>
</evidence>
<accession>A0AAJ0GM45</accession>
<dbReference type="FunFam" id="3.40.50.2000:FF:000100">
    <property type="entry name" value="Glycosyltransferase family 1 protein"/>
    <property type="match status" value="1"/>
</dbReference>
<dbReference type="SUPFAM" id="SSF53756">
    <property type="entry name" value="UDP-Glycosyltransferase/glycogen phosphorylase"/>
    <property type="match status" value="1"/>
</dbReference>
<dbReference type="CDD" id="cd03784">
    <property type="entry name" value="GT1_Gtf-like"/>
    <property type="match status" value="1"/>
</dbReference>
<dbReference type="Pfam" id="PF03033">
    <property type="entry name" value="Glyco_transf_28"/>
    <property type="match status" value="1"/>
</dbReference>
<dbReference type="GO" id="GO:0005975">
    <property type="term" value="P:carbohydrate metabolic process"/>
    <property type="evidence" value="ECO:0007669"/>
    <property type="project" value="InterPro"/>
</dbReference>
<evidence type="ECO:0000259" key="3">
    <source>
        <dbReference type="Pfam" id="PF03033"/>
    </source>
</evidence>
<evidence type="ECO:0000313" key="4">
    <source>
        <dbReference type="EMBL" id="KAK3302442.1"/>
    </source>
</evidence>
<comment type="caution">
    <text evidence="4">The sequence shown here is derived from an EMBL/GenBank/DDBJ whole genome shotgun (WGS) entry which is preliminary data.</text>
</comment>
<evidence type="ECO:0000313" key="5">
    <source>
        <dbReference type="Proteomes" id="UP001273166"/>
    </source>
</evidence>
<dbReference type="RefSeq" id="XP_062718222.1">
    <property type="nucleotide sequence ID" value="XM_062867222.1"/>
</dbReference>
<dbReference type="InterPro" id="IPR002213">
    <property type="entry name" value="UDP_glucos_trans"/>
</dbReference>
<dbReference type="PANTHER" id="PTHR48050">
    <property type="entry name" value="STEROL 3-BETA-GLUCOSYLTRANSFERASE"/>
    <property type="match status" value="1"/>
</dbReference>
<feature type="domain" description="Glycosyltransferase family 28 N-terminal" evidence="3">
    <location>
        <begin position="233"/>
        <end position="395"/>
    </location>
</feature>
<feature type="region of interest" description="Disordered" evidence="2">
    <location>
        <begin position="185"/>
        <end position="229"/>
    </location>
</feature>
<dbReference type="GeneID" id="87886051"/>
<feature type="region of interest" description="Disordered" evidence="2">
    <location>
        <begin position="1047"/>
        <end position="1119"/>
    </location>
</feature>
<dbReference type="PANTHER" id="PTHR48050:SF5">
    <property type="entry name" value="UDP-GLUCOSE,STEROL TRANSFERASE"/>
    <property type="match status" value="1"/>
</dbReference>
<feature type="compositionally biased region" description="Low complexity" evidence="2">
    <location>
        <begin position="190"/>
        <end position="210"/>
    </location>
</feature>
<reference evidence="4" key="1">
    <citation type="journal article" date="2023" name="Mol. Phylogenet. Evol.">
        <title>Genome-scale phylogeny and comparative genomics of the fungal order Sordariales.</title>
        <authorList>
            <person name="Hensen N."/>
            <person name="Bonometti L."/>
            <person name="Westerberg I."/>
            <person name="Brannstrom I.O."/>
            <person name="Guillou S."/>
            <person name="Cros-Aarteil S."/>
            <person name="Calhoun S."/>
            <person name="Haridas S."/>
            <person name="Kuo A."/>
            <person name="Mondo S."/>
            <person name="Pangilinan J."/>
            <person name="Riley R."/>
            <person name="LaButti K."/>
            <person name="Andreopoulos B."/>
            <person name="Lipzen A."/>
            <person name="Chen C."/>
            <person name="Yan M."/>
            <person name="Daum C."/>
            <person name="Ng V."/>
            <person name="Clum A."/>
            <person name="Steindorff A."/>
            <person name="Ohm R.A."/>
            <person name="Martin F."/>
            <person name="Silar P."/>
            <person name="Natvig D.O."/>
            <person name="Lalanne C."/>
            <person name="Gautier V."/>
            <person name="Ament-Velasquez S.L."/>
            <person name="Kruys A."/>
            <person name="Hutchinson M.I."/>
            <person name="Powell A.J."/>
            <person name="Barry K."/>
            <person name="Miller A.N."/>
            <person name="Grigoriev I.V."/>
            <person name="Debuchy R."/>
            <person name="Gladieux P."/>
            <person name="Hiltunen Thoren M."/>
            <person name="Johannesson H."/>
        </authorList>
    </citation>
    <scope>NUCLEOTIDE SEQUENCE</scope>
    <source>
        <strain evidence="4">CBS 333.67</strain>
    </source>
</reference>
<dbReference type="Proteomes" id="UP001273166">
    <property type="component" value="Unassembled WGS sequence"/>
</dbReference>
<protein>
    <recommendedName>
        <fullName evidence="3">Glycosyltransferase family 28 N-terminal domain-containing protein</fullName>
    </recommendedName>
</protein>
<dbReference type="EMBL" id="JAUDZG010000007">
    <property type="protein sequence ID" value="KAK3302442.1"/>
    <property type="molecule type" value="Genomic_DNA"/>
</dbReference>
<feature type="compositionally biased region" description="Polar residues" evidence="2">
    <location>
        <begin position="765"/>
        <end position="794"/>
    </location>
</feature>
<keyword evidence="5" id="KW-1185">Reference proteome</keyword>
<feature type="compositionally biased region" description="Polar residues" evidence="2">
    <location>
        <begin position="1061"/>
        <end position="1077"/>
    </location>
</feature>
<feature type="region of interest" description="Disordered" evidence="2">
    <location>
        <begin position="1"/>
        <end position="143"/>
    </location>
</feature>
<feature type="compositionally biased region" description="Polar residues" evidence="2">
    <location>
        <begin position="56"/>
        <end position="69"/>
    </location>
</feature>
<feature type="compositionally biased region" description="Basic residues" evidence="2">
    <location>
        <begin position="111"/>
        <end position="125"/>
    </location>
</feature>
<feature type="compositionally biased region" description="Low complexity" evidence="2">
    <location>
        <begin position="44"/>
        <end position="55"/>
    </location>
</feature>
<dbReference type="Gene3D" id="3.40.50.2000">
    <property type="entry name" value="Glycogen Phosphorylase B"/>
    <property type="match status" value="2"/>
</dbReference>
<reference evidence="4" key="2">
    <citation type="submission" date="2023-06" db="EMBL/GenBank/DDBJ databases">
        <authorList>
            <consortium name="Lawrence Berkeley National Laboratory"/>
            <person name="Mondo S.J."/>
            <person name="Hensen N."/>
            <person name="Bonometti L."/>
            <person name="Westerberg I."/>
            <person name="Brannstrom I.O."/>
            <person name="Guillou S."/>
            <person name="Cros-Aarteil S."/>
            <person name="Calhoun S."/>
            <person name="Haridas S."/>
            <person name="Kuo A."/>
            <person name="Pangilinan J."/>
            <person name="Riley R."/>
            <person name="Labutti K."/>
            <person name="Andreopoulos B."/>
            <person name="Lipzen A."/>
            <person name="Chen C."/>
            <person name="Yanf M."/>
            <person name="Daum C."/>
            <person name="Ng V."/>
            <person name="Clum A."/>
            <person name="Steindorff A."/>
            <person name="Ohm R."/>
            <person name="Martin F."/>
            <person name="Silar P."/>
            <person name="Natvig D."/>
            <person name="Lalanne C."/>
            <person name="Gautier V."/>
            <person name="Ament-Velasquez S.L."/>
            <person name="Kruys A."/>
            <person name="Hutchinson M.I."/>
            <person name="Powell A.J."/>
            <person name="Barry K."/>
            <person name="Miller A.N."/>
            <person name="Grigoriev I.V."/>
            <person name="Debuchy R."/>
            <person name="Gladieux P."/>
            <person name="Thoren M.H."/>
            <person name="Johannesson H."/>
        </authorList>
    </citation>
    <scope>NUCLEOTIDE SEQUENCE</scope>
    <source>
        <strain evidence="4">CBS 333.67</strain>
    </source>
</reference>
<gene>
    <name evidence="4" type="ORF">B0T15DRAFT_496905</name>
</gene>
<feature type="compositionally biased region" description="Pro residues" evidence="2">
    <location>
        <begin position="211"/>
        <end position="220"/>
    </location>
</feature>
<feature type="region of interest" description="Disordered" evidence="2">
    <location>
        <begin position="747"/>
        <end position="817"/>
    </location>
</feature>
<dbReference type="GO" id="GO:0016906">
    <property type="term" value="F:sterol 3-beta-glucosyltransferase activity"/>
    <property type="evidence" value="ECO:0007669"/>
    <property type="project" value="UniProtKB-ARBA"/>
</dbReference>
<dbReference type="InterPro" id="IPR050426">
    <property type="entry name" value="Glycosyltransferase_28"/>
</dbReference>
<proteinExistence type="predicted"/>
<organism evidence="4 5">
    <name type="scientific">Chaetomium strumarium</name>
    <dbReference type="NCBI Taxonomy" id="1170767"/>
    <lineage>
        <taxon>Eukaryota</taxon>
        <taxon>Fungi</taxon>
        <taxon>Dikarya</taxon>
        <taxon>Ascomycota</taxon>
        <taxon>Pezizomycotina</taxon>
        <taxon>Sordariomycetes</taxon>
        <taxon>Sordariomycetidae</taxon>
        <taxon>Sordariales</taxon>
        <taxon>Chaetomiaceae</taxon>
        <taxon>Chaetomium</taxon>
    </lineage>
</organism>
<feature type="compositionally biased region" description="Basic and acidic residues" evidence="2">
    <location>
        <begin position="1083"/>
        <end position="1092"/>
    </location>
</feature>
<name>A0AAJ0GM45_9PEZI</name>
<keyword evidence="1" id="KW-0808">Transferase</keyword>